<keyword evidence="8" id="KW-1133">Transmembrane helix</keyword>
<feature type="transmembrane region" description="Helical" evidence="8">
    <location>
        <begin position="16"/>
        <end position="36"/>
    </location>
</feature>
<keyword evidence="8" id="KW-0472">Membrane</keyword>
<reference evidence="10 11" key="1">
    <citation type="journal article" date="2020" name="Nature">
        <title>Six reference-quality genomes reveal evolution of bat adaptations.</title>
        <authorList>
            <person name="Jebb D."/>
            <person name="Huang Z."/>
            <person name="Pippel M."/>
            <person name="Hughes G.M."/>
            <person name="Lavrichenko K."/>
            <person name="Devanna P."/>
            <person name="Winkler S."/>
            <person name="Jermiin L.S."/>
            <person name="Skirmuntt E.C."/>
            <person name="Katzourakis A."/>
            <person name="Burkitt-Gray L."/>
            <person name="Ray D.A."/>
            <person name="Sullivan K.A.M."/>
            <person name="Roscito J.G."/>
            <person name="Kirilenko B.M."/>
            <person name="Davalos L.M."/>
            <person name="Corthals A.P."/>
            <person name="Power M.L."/>
            <person name="Jones G."/>
            <person name="Ransome R.D."/>
            <person name="Dechmann D.K.N."/>
            <person name="Locatelli A.G."/>
            <person name="Puechmaille S.J."/>
            <person name="Fedrigo O."/>
            <person name="Jarvis E.D."/>
            <person name="Hiller M."/>
            <person name="Vernes S.C."/>
            <person name="Myers E.W."/>
            <person name="Teeling E.C."/>
        </authorList>
    </citation>
    <scope>NUCLEOTIDE SEQUENCE [LARGE SCALE GENOMIC DNA]</scope>
    <source>
        <strain evidence="10">Bat1K_MPI-CBG_1</strain>
    </source>
</reference>
<evidence type="ECO:0000313" key="11">
    <source>
        <dbReference type="Proteomes" id="UP000664940"/>
    </source>
</evidence>
<dbReference type="GO" id="GO:0046872">
    <property type="term" value="F:metal ion binding"/>
    <property type="evidence" value="ECO:0007669"/>
    <property type="project" value="UniProtKB-KW"/>
</dbReference>
<evidence type="ECO:0000256" key="4">
    <source>
        <dbReference type="ARBA" id="ARBA00022801"/>
    </source>
</evidence>
<dbReference type="PANTHER" id="PTHR10342:SF69">
    <property type="entry name" value="ARYLSULFATASE J"/>
    <property type="match status" value="1"/>
</dbReference>
<feature type="domain" description="Sulfatase N-terminal" evidence="9">
    <location>
        <begin position="60"/>
        <end position="118"/>
    </location>
</feature>
<evidence type="ECO:0000259" key="9">
    <source>
        <dbReference type="Pfam" id="PF00884"/>
    </source>
</evidence>
<feature type="region of interest" description="Disordered" evidence="7">
    <location>
        <begin position="143"/>
        <end position="163"/>
    </location>
</feature>
<evidence type="ECO:0000313" key="10">
    <source>
        <dbReference type="EMBL" id="KAF6092316.1"/>
    </source>
</evidence>
<dbReference type="PANTHER" id="PTHR10342">
    <property type="entry name" value="ARYLSULFATASE"/>
    <property type="match status" value="1"/>
</dbReference>
<evidence type="ECO:0000256" key="3">
    <source>
        <dbReference type="ARBA" id="ARBA00022723"/>
    </source>
</evidence>
<organism evidence="10 11">
    <name type="scientific">Phyllostomus discolor</name>
    <name type="common">pale spear-nosed bat</name>
    <dbReference type="NCBI Taxonomy" id="89673"/>
    <lineage>
        <taxon>Eukaryota</taxon>
        <taxon>Metazoa</taxon>
        <taxon>Chordata</taxon>
        <taxon>Craniata</taxon>
        <taxon>Vertebrata</taxon>
        <taxon>Euteleostomi</taxon>
        <taxon>Mammalia</taxon>
        <taxon>Eutheria</taxon>
        <taxon>Laurasiatheria</taxon>
        <taxon>Chiroptera</taxon>
        <taxon>Yangochiroptera</taxon>
        <taxon>Phyllostomidae</taxon>
        <taxon>Phyllostominae</taxon>
        <taxon>Phyllostomus</taxon>
    </lineage>
</organism>
<evidence type="ECO:0000256" key="7">
    <source>
        <dbReference type="SAM" id="MobiDB-lite"/>
    </source>
</evidence>
<keyword evidence="8" id="KW-0812">Transmembrane</keyword>
<name>A0A834DTE1_9CHIR</name>
<proteinExistence type="inferred from homology"/>
<keyword evidence="4" id="KW-0378">Hydrolase</keyword>
<sequence length="163" mass="17717">MAPGVCVWPGVRRAQAMRALVGLWVLSLLLCGYLCWARGREEDRGAEHGPRPGPSAGSPPHLIFILADDQGFRDVGYHGSEIRTPTLDRLAAEGVKLENYYVQPICTPSRSQFITGKHSCFTAQFPLPGPRSGLSVAARAEGEATPFPLSRRRKESHCTTGSC</sequence>
<gene>
    <name evidence="10" type="ORF">HJG60_001030</name>
</gene>
<dbReference type="InterPro" id="IPR024607">
    <property type="entry name" value="Sulfatase_CS"/>
</dbReference>
<dbReference type="Pfam" id="PF00884">
    <property type="entry name" value="Sulfatase"/>
    <property type="match status" value="1"/>
</dbReference>
<keyword evidence="6" id="KW-0325">Glycoprotein</keyword>
<dbReference type="Gene3D" id="3.40.720.10">
    <property type="entry name" value="Alkaline Phosphatase, subunit A"/>
    <property type="match status" value="1"/>
</dbReference>
<accession>A0A834DTE1</accession>
<dbReference type="InterPro" id="IPR047115">
    <property type="entry name" value="ARSB"/>
</dbReference>
<protein>
    <submittedName>
        <fullName evidence="10">Arylsulfatase family member J</fullName>
    </submittedName>
</protein>
<dbReference type="SUPFAM" id="SSF53649">
    <property type="entry name" value="Alkaline phosphatase-like"/>
    <property type="match status" value="1"/>
</dbReference>
<keyword evidence="5" id="KW-0106">Calcium</keyword>
<evidence type="ECO:0000256" key="6">
    <source>
        <dbReference type="ARBA" id="ARBA00023180"/>
    </source>
</evidence>
<dbReference type="InterPro" id="IPR000917">
    <property type="entry name" value="Sulfatase_N"/>
</dbReference>
<keyword evidence="3" id="KW-0479">Metal-binding</keyword>
<dbReference type="GO" id="GO:0008484">
    <property type="term" value="F:sulfuric ester hydrolase activity"/>
    <property type="evidence" value="ECO:0007669"/>
    <property type="project" value="InterPro"/>
</dbReference>
<evidence type="ECO:0000256" key="5">
    <source>
        <dbReference type="ARBA" id="ARBA00022837"/>
    </source>
</evidence>
<comment type="caution">
    <text evidence="10">The sequence shown here is derived from an EMBL/GenBank/DDBJ whole genome shotgun (WGS) entry which is preliminary data.</text>
</comment>
<evidence type="ECO:0000256" key="1">
    <source>
        <dbReference type="ARBA" id="ARBA00001913"/>
    </source>
</evidence>
<dbReference type="AlphaFoldDB" id="A0A834DTE1"/>
<evidence type="ECO:0000256" key="8">
    <source>
        <dbReference type="SAM" id="Phobius"/>
    </source>
</evidence>
<evidence type="ECO:0000256" key="2">
    <source>
        <dbReference type="ARBA" id="ARBA00008779"/>
    </source>
</evidence>
<comment type="similarity">
    <text evidence="2">Belongs to the sulfatase family.</text>
</comment>
<comment type="cofactor">
    <cofactor evidence="1">
        <name>Ca(2+)</name>
        <dbReference type="ChEBI" id="CHEBI:29108"/>
    </cofactor>
</comment>
<dbReference type="InterPro" id="IPR017850">
    <property type="entry name" value="Alkaline_phosphatase_core_sf"/>
</dbReference>
<dbReference type="Proteomes" id="UP000664940">
    <property type="component" value="Unassembled WGS sequence"/>
</dbReference>
<dbReference type="PROSITE" id="PS00523">
    <property type="entry name" value="SULFATASE_1"/>
    <property type="match status" value="1"/>
</dbReference>
<dbReference type="EMBL" id="JABVXQ010000008">
    <property type="protein sequence ID" value="KAF6092316.1"/>
    <property type="molecule type" value="Genomic_DNA"/>
</dbReference>